<feature type="transmembrane region" description="Helical" evidence="21">
    <location>
        <begin position="70"/>
        <end position="86"/>
    </location>
</feature>
<evidence type="ECO:0000256" key="3">
    <source>
        <dbReference type="ARBA" id="ARBA00022475"/>
    </source>
</evidence>
<keyword evidence="11 21" id="KW-0472">Membrane</keyword>
<comment type="subcellular location">
    <subcellularLocation>
        <location evidence="1">Cell membrane</location>
        <topology evidence="1">Multi-pass membrane protein</topology>
    </subcellularLocation>
</comment>
<evidence type="ECO:0000256" key="11">
    <source>
        <dbReference type="ARBA" id="ARBA00023136"/>
    </source>
</evidence>
<dbReference type="InterPro" id="IPR001182">
    <property type="entry name" value="FtsW/RodA"/>
</dbReference>
<evidence type="ECO:0000256" key="7">
    <source>
        <dbReference type="ARBA" id="ARBA00022692"/>
    </source>
</evidence>
<dbReference type="PANTHER" id="PTHR30474:SF2">
    <property type="entry name" value="PEPTIDOGLYCAN GLYCOSYLTRANSFERASE FTSW-RELATED"/>
    <property type="match status" value="1"/>
</dbReference>
<accession>A0A1V5T2F4</accession>
<feature type="transmembrane region" description="Helical" evidence="21">
    <location>
        <begin position="286"/>
        <end position="315"/>
    </location>
</feature>
<dbReference type="GO" id="GO:0071555">
    <property type="term" value="P:cell wall organization"/>
    <property type="evidence" value="ECO:0007669"/>
    <property type="project" value="UniProtKB-KW"/>
</dbReference>
<dbReference type="GO" id="GO:0005886">
    <property type="term" value="C:plasma membrane"/>
    <property type="evidence" value="ECO:0007669"/>
    <property type="project" value="UniProtKB-SubCell"/>
</dbReference>
<feature type="transmembrane region" description="Helical" evidence="21">
    <location>
        <begin position="361"/>
        <end position="383"/>
    </location>
</feature>
<evidence type="ECO:0000256" key="2">
    <source>
        <dbReference type="ARBA" id="ARBA00004752"/>
    </source>
</evidence>
<keyword evidence="3" id="KW-1003">Cell membrane</keyword>
<evidence type="ECO:0000256" key="9">
    <source>
        <dbReference type="ARBA" id="ARBA00022984"/>
    </source>
</evidence>
<comment type="similarity">
    <text evidence="16">Belongs to the SEDS family. FtsW subfamily.</text>
</comment>
<evidence type="ECO:0000256" key="1">
    <source>
        <dbReference type="ARBA" id="ARBA00004651"/>
    </source>
</evidence>
<evidence type="ECO:0000256" key="21">
    <source>
        <dbReference type="SAM" id="Phobius"/>
    </source>
</evidence>
<comment type="catalytic activity">
    <reaction evidence="20">
        <text>[GlcNAc-(1-&gt;4)-Mur2Ac(oyl-L-Ala-gamma-D-Glu-L-Lys-D-Ala-D-Ala)](n)-di-trans,octa-cis-undecaprenyl diphosphate + beta-D-GlcNAc-(1-&gt;4)-Mur2Ac(oyl-L-Ala-gamma-D-Glu-L-Lys-D-Ala-D-Ala)-di-trans,octa-cis-undecaprenyl diphosphate = [GlcNAc-(1-&gt;4)-Mur2Ac(oyl-L-Ala-gamma-D-Glu-L-Lys-D-Ala-D-Ala)](n+1)-di-trans,octa-cis-undecaprenyl diphosphate + di-trans,octa-cis-undecaprenyl diphosphate + H(+)</text>
        <dbReference type="Rhea" id="RHEA:23708"/>
        <dbReference type="Rhea" id="RHEA-COMP:9602"/>
        <dbReference type="Rhea" id="RHEA-COMP:9603"/>
        <dbReference type="ChEBI" id="CHEBI:15378"/>
        <dbReference type="ChEBI" id="CHEBI:58405"/>
        <dbReference type="ChEBI" id="CHEBI:60033"/>
        <dbReference type="ChEBI" id="CHEBI:78435"/>
        <dbReference type="EC" id="2.4.99.28"/>
    </reaction>
</comment>
<reference evidence="22" key="1">
    <citation type="submission" date="2017-02" db="EMBL/GenBank/DDBJ databases">
        <title>Delving into the versatile metabolic prowess of the omnipresent phylum Bacteroidetes.</title>
        <authorList>
            <person name="Nobu M.K."/>
            <person name="Mei R."/>
            <person name="Narihiro T."/>
            <person name="Kuroda K."/>
            <person name="Liu W.-T."/>
        </authorList>
    </citation>
    <scope>NUCLEOTIDE SEQUENCE</scope>
    <source>
        <strain evidence="22">ADurb.Bin276</strain>
    </source>
</reference>
<dbReference type="GO" id="GO:0051301">
    <property type="term" value="P:cell division"/>
    <property type="evidence" value="ECO:0007669"/>
    <property type="project" value="UniProtKB-KW"/>
</dbReference>
<evidence type="ECO:0000313" key="22">
    <source>
        <dbReference type="EMBL" id="OQA60591.1"/>
    </source>
</evidence>
<dbReference type="GO" id="GO:0015648">
    <property type="term" value="F:lipid-linked peptidoglycan transporter activity"/>
    <property type="evidence" value="ECO:0007669"/>
    <property type="project" value="TreeGrafter"/>
</dbReference>
<evidence type="ECO:0000256" key="20">
    <source>
        <dbReference type="ARBA" id="ARBA00049902"/>
    </source>
</evidence>
<keyword evidence="10 21" id="KW-1133">Transmembrane helix</keyword>
<dbReference type="GO" id="GO:0009252">
    <property type="term" value="P:peptidoglycan biosynthetic process"/>
    <property type="evidence" value="ECO:0007669"/>
    <property type="project" value="UniProtKB-KW"/>
</dbReference>
<feature type="transmembrane region" description="Helical" evidence="21">
    <location>
        <begin position="98"/>
        <end position="115"/>
    </location>
</feature>
<evidence type="ECO:0000256" key="16">
    <source>
        <dbReference type="ARBA" id="ARBA00038053"/>
    </source>
</evidence>
<gene>
    <name evidence="22" type="primary">ftsW</name>
    <name evidence="22" type="ORF">BWY41_00567</name>
</gene>
<evidence type="ECO:0000256" key="12">
    <source>
        <dbReference type="ARBA" id="ARBA00023306"/>
    </source>
</evidence>
<dbReference type="Pfam" id="PF01098">
    <property type="entry name" value="FTSW_RODA_SPOVE"/>
    <property type="match status" value="1"/>
</dbReference>
<evidence type="ECO:0000256" key="5">
    <source>
        <dbReference type="ARBA" id="ARBA00022676"/>
    </source>
</evidence>
<organism evidence="22">
    <name type="scientific">Candidatus Atribacter allofermentans</name>
    <dbReference type="NCBI Taxonomy" id="1852833"/>
    <lineage>
        <taxon>Bacteria</taxon>
        <taxon>Pseudomonadati</taxon>
        <taxon>Atribacterota</taxon>
        <taxon>Atribacteria</taxon>
        <taxon>Atribacterales</taxon>
        <taxon>Atribacteraceae</taxon>
        <taxon>Atribacter</taxon>
    </lineage>
</organism>
<evidence type="ECO:0000256" key="17">
    <source>
        <dbReference type="ARBA" id="ARBA00041185"/>
    </source>
</evidence>
<evidence type="ECO:0000256" key="13">
    <source>
        <dbReference type="ARBA" id="ARBA00023316"/>
    </source>
</evidence>
<keyword evidence="13" id="KW-0961">Cell wall biogenesis/degradation</keyword>
<evidence type="ECO:0000256" key="19">
    <source>
        <dbReference type="ARBA" id="ARBA00044770"/>
    </source>
</evidence>
<dbReference type="NCBIfam" id="TIGR02614">
    <property type="entry name" value="ftsW"/>
    <property type="match status" value="1"/>
</dbReference>
<evidence type="ECO:0000256" key="14">
    <source>
        <dbReference type="ARBA" id="ARBA00032370"/>
    </source>
</evidence>
<dbReference type="PANTHER" id="PTHR30474">
    <property type="entry name" value="CELL CYCLE PROTEIN"/>
    <property type="match status" value="1"/>
</dbReference>
<comment type="caution">
    <text evidence="22">The sequence shown here is derived from an EMBL/GenBank/DDBJ whole genome shotgun (WGS) entry which is preliminary data.</text>
</comment>
<dbReference type="EMBL" id="MWBQ01000035">
    <property type="protein sequence ID" value="OQA60591.1"/>
    <property type="molecule type" value="Genomic_DNA"/>
</dbReference>
<dbReference type="GO" id="GO:0008955">
    <property type="term" value="F:peptidoglycan glycosyltransferase activity"/>
    <property type="evidence" value="ECO:0007669"/>
    <property type="project" value="UniProtKB-EC"/>
</dbReference>
<keyword evidence="7 21" id="KW-0812">Transmembrane</keyword>
<keyword evidence="12" id="KW-0131">Cell cycle</keyword>
<dbReference type="Proteomes" id="UP000485569">
    <property type="component" value="Unassembled WGS sequence"/>
</dbReference>
<evidence type="ECO:0000256" key="18">
    <source>
        <dbReference type="ARBA" id="ARBA00041418"/>
    </source>
</evidence>
<feature type="transmembrane region" description="Helical" evidence="21">
    <location>
        <begin position="31"/>
        <end position="50"/>
    </location>
</feature>
<dbReference type="EC" id="2.4.99.28" evidence="19"/>
<dbReference type="AlphaFoldDB" id="A0A1V5T2F4"/>
<dbReference type="GO" id="GO:0008360">
    <property type="term" value="P:regulation of cell shape"/>
    <property type="evidence" value="ECO:0007669"/>
    <property type="project" value="UniProtKB-KW"/>
</dbReference>
<evidence type="ECO:0000256" key="8">
    <source>
        <dbReference type="ARBA" id="ARBA00022960"/>
    </source>
</evidence>
<feature type="transmembrane region" description="Helical" evidence="21">
    <location>
        <begin position="184"/>
        <end position="202"/>
    </location>
</feature>
<dbReference type="GO" id="GO:0032153">
    <property type="term" value="C:cell division site"/>
    <property type="evidence" value="ECO:0007669"/>
    <property type="project" value="TreeGrafter"/>
</dbReference>
<proteinExistence type="inferred from homology"/>
<keyword evidence="9" id="KW-0573">Peptidoglycan synthesis</keyword>
<feature type="transmembrane region" description="Helical" evidence="21">
    <location>
        <begin position="327"/>
        <end position="349"/>
    </location>
</feature>
<comment type="pathway">
    <text evidence="2">Cell wall biogenesis; peptidoglycan biosynthesis.</text>
</comment>
<keyword evidence="6" id="KW-0808">Transferase</keyword>
<keyword evidence="4" id="KW-0132">Cell division</keyword>
<evidence type="ECO:0000256" key="6">
    <source>
        <dbReference type="ARBA" id="ARBA00022679"/>
    </source>
</evidence>
<keyword evidence="5" id="KW-0328">Glycosyltransferase</keyword>
<feature type="transmembrane region" description="Helical" evidence="21">
    <location>
        <begin position="208"/>
        <end position="225"/>
    </location>
</feature>
<evidence type="ECO:0000256" key="10">
    <source>
        <dbReference type="ARBA" id="ARBA00022989"/>
    </source>
</evidence>
<sequence>MGTHEELLNRWSLENSNENHLKRWWWEIDPYLFWTMILLLCIGLIMVFSASMTTSIMSYSDPYYFFKKQVVGVALSFFFFIIASFIRLDFVRKMSSKLLLLSVVLLTLVFFPYIGRMVGGSYRWIDFGIMRFQPSELAKLSLIIYMADTLVTHRHRAQDFWYGVVPFLLVVGVMGVLVIMEPDLGTAIFLAGITFVMLFLGGRKIIHLLYPIFAGIPILLFLIFASGNQYWKARLEAFVNPWKEPLGKGFQIIQSLIAIGSGGLFGRGLGESRQKFFYLPDRHTDFIFAIIGEELGFIGTIGVVILFCILFWRGWLIAVRSGDDFQAMLAMGIILSILMQVIVNMSAVLKILPVSGVPLPLVSYGNSSILITMIEIGLLFNIARQSKVNHFE</sequence>
<keyword evidence="8" id="KW-0133">Cell shape</keyword>
<evidence type="ECO:0000256" key="15">
    <source>
        <dbReference type="ARBA" id="ARBA00033270"/>
    </source>
</evidence>
<feature type="transmembrane region" description="Helical" evidence="21">
    <location>
        <begin position="160"/>
        <end position="179"/>
    </location>
</feature>
<name>A0A1V5T2F4_9BACT</name>
<dbReference type="InterPro" id="IPR013437">
    <property type="entry name" value="FtsW"/>
</dbReference>
<evidence type="ECO:0000256" key="4">
    <source>
        <dbReference type="ARBA" id="ARBA00022618"/>
    </source>
</evidence>
<protein>
    <recommendedName>
        <fullName evidence="17">Probable peptidoglycan glycosyltransferase FtsW</fullName>
        <ecNumber evidence="19">2.4.99.28</ecNumber>
    </recommendedName>
    <alternativeName>
        <fullName evidence="18">Cell division protein FtsW</fullName>
    </alternativeName>
    <alternativeName>
        <fullName evidence="15">Cell wall polymerase</fullName>
    </alternativeName>
    <alternativeName>
        <fullName evidence="14">Peptidoglycan polymerase</fullName>
    </alternativeName>
</protein>